<organism evidence="1 2">
    <name type="scientific">Prevotella veroralis F0319</name>
    <dbReference type="NCBI Taxonomy" id="649761"/>
    <lineage>
        <taxon>Bacteria</taxon>
        <taxon>Pseudomonadati</taxon>
        <taxon>Bacteroidota</taxon>
        <taxon>Bacteroidia</taxon>
        <taxon>Bacteroidales</taxon>
        <taxon>Prevotellaceae</taxon>
        <taxon>Prevotella</taxon>
    </lineage>
</organism>
<dbReference type="EMBL" id="ACVA01000013">
    <property type="protein sequence ID" value="EEX19736.1"/>
    <property type="molecule type" value="Genomic_DNA"/>
</dbReference>
<evidence type="ECO:0000313" key="2">
    <source>
        <dbReference type="Proteomes" id="UP000003327"/>
    </source>
</evidence>
<dbReference type="STRING" id="649761.HMPREF0973_00681"/>
<accession>C9MM52</accession>
<name>C9MM52_9BACT</name>
<reference evidence="1 2" key="1">
    <citation type="submission" date="2009-09" db="EMBL/GenBank/DDBJ databases">
        <authorList>
            <person name="Weinstock G."/>
            <person name="Sodergren E."/>
            <person name="Clifton S."/>
            <person name="Fulton L."/>
            <person name="Fulton B."/>
            <person name="Courtney L."/>
            <person name="Fronick C."/>
            <person name="Harrison M."/>
            <person name="Strong C."/>
            <person name="Farmer C."/>
            <person name="Delahaunty K."/>
            <person name="Markovic C."/>
            <person name="Hall O."/>
            <person name="Minx P."/>
            <person name="Tomlinson C."/>
            <person name="Mitreva M."/>
            <person name="Nelson J."/>
            <person name="Hou S."/>
            <person name="Wollam A."/>
            <person name="Pepin K.H."/>
            <person name="Johnson M."/>
            <person name="Bhonagiri V."/>
            <person name="Nash W.E."/>
            <person name="Warren W."/>
            <person name="Chinwalla A."/>
            <person name="Mardis E.R."/>
            <person name="Wilson R.K."/>
        </authorList>
    </citation>
    <scope>NUCLEOTIDE SEQUENCE [LARGE SCALE GENOMIC DNA]</scope>
    <source>
        <strain evidence="1 2">F0319</strain>
    </source>
</reference>
<sequence length="43" mass="5225">MFNYYLSNVYIHAKSIAPHRVFGVQRYLIFRTTLSYIYGNLFF</sequence>
<dbReference type="Proteomes" id="UP000003327">
    <property type="component" value="Unassembled WGS sequence"/>
</dbReference>
<protein>
    <submittedName>
        <fullName evidence="1">Uncharacterized protein</fullName>
    </submittedName>
</protein>
<gene>
    <name evidence="1" type="ORF">HMPREF0973_00681</name>
</gene>
<comment type="caution">
    <text evidence="1">The sequence shown here is derived from an EMBL/GenBank/DDBJ whole genome shotgun (WGS) entry which is preliminary data.</text>
</comment>
<proteinExistence type="predicted"/>
<keyword evidence="2" id="KW-1185">Reference proteome</keyword>
<dbReference type="HOGENOM" id="CLU_3237915_0_0_10"/>
<dbReference type="AlphaFoldDB" id="C9MM52"/>
<evidence type="ECO:0000313" key="1">
    <source>
        <dbReference type="EMBL" id="EEX19736.1"/>
    </source>
</evidence>